<dbReference type="EMBL" id="BAAAND010000001">
    <property type="protein sequence ID" value="GAA1567825.1"/>
    <property type="molecule type" value="Genomic_DNA"/>
</dbReference>
<keyword evidence="3" id="KW-1185">Reference proteome</keyword>
<feature type="region of interest" description="Disordered" evidence="1">
    <location>
        <begin position="105"/>
        <end position="128"/>
    </location>
</feature>
<organism evidence="2 3">
    <name type="scientific">Kribbella karoonensis</name>
    <dbReference type="NCBI Taxonomy" id="324851"/>
    <lineage>
        <taxon>Bacteria</taxon>
        <taxon>Bacillati</taxon>
        <taxon>Actinomycetota</taxon>
        <taxon>Actinomycetes</taxon>
        <taxon>Propionibacteriales</taxon>
        <taxon>Kribbellaceae</taxon>
        <taxon>Kribbella</taxon>
    </lineage>
</organism>
<reference evidence="2 3" key="1">
    <citation type="journal article" date="2019" name="Int. J. Syst. Evol. Microbiol.">
        <title>The Global Catalogue of Microorganisms (GCM) 10K type strain sequencing project: providing services to taxonomists for standard genome sequencing and annotation.</title>
        <authorList>
            <consortium name="The Broad Institute Genomics Platform"/>
            <consortium name="The Broad Institute Genome Sequencing Center for Infectious Disease"/>
            <person name="Wu L."/>
            <person name="Ma J."/>
        </authorList>
    </citation>
    <scope>NUCLEOTIDE SEQUENCE [LARGE SCALE GENOMIC DNA]</scope>
    <source>
        <strain evidence="2 3">JCM 14304</strain>
    </source>
</reference>
<protein>
    <submittedName>
        <fullName evidence="2">Uncharacterized protein</fullName>
    </submittedName>
</protein>
<proteinExistence type="predicted"/>
<evidence type="ECO:0000256" key="1">
    <source>
        <dbReference type="SAM" id="MobiDB-lite"/>
    </source>
</evidence>
<evidence type="ECO:0000313" key="3">
    <source>
        <dbReference type="Proteomes" id="UP001500190"/>
    </source>
</evidence>
<name>A0ABN2D3R4_9ACTN</name>
<sequence length="370" mass="39002">MGMKSGLARIAVRRLHVLVAEVPGFWLLRVMTERAIVARGWVRALSPAEADALVVCGIPGSELSGAIDLVWEQLPGPRARTVVESGETLQVALDSLVLILRDSPPETRASTETVEHGKQSSPDHGAMDHEAMSHGAMDHGAMGHGAMGHDAMGHGGMAPAGIRLARGRSDRDGLEMDVLHVPLGPVLPYWPPGLVLRCVLHGDVIAEAVPTVLPGGVPPIGPDPASPRLRAARWCDVVTGVLALAGWQQAAADARRVTQSLAAAEGNRMEASLVRLHRQVSRSRLLRWSLRDLGMVNAPHAPTHLVGDVHERLLAALLCARDELTGERRGPAGAPSDMLPSLVSGLDLGAARLVIASLGLDAHSETAAHG</sequence>
<gene>
    <name evidence="2" type="ORF">GCM10009742_07160</name>
</gene>
<accession>A0ABN2D3R4</accession>
<comment type="caution">
    <text evidence="2">The sequence shown here is derived from an EMBL/GenBank/DDBJ whole genome shotgun (WGS) entry which is preliminary data.</text>
</comment>
<dbReference type="Proteomes" id="UP001500190">
    <property type="component" value="Unassembled WGS sequence"/>
</dbReference>
<dbReference type="RefSeq" id="WP_344187892.1">
    <property type="nucleotide sequence ID" value="NZ_BAAAND010000001.1"/>
</dbReference>
<evidence type="ECO:0000313" key="2">
    <source>
        <dbReference type="EMBL" id="GAA1567825.1"/>
    </source>
</evidence>